<comment type="caution">
    <text evidence="2">The sequence shown here is derived from an EMBL/GenBank/DDBJ whole genome shotgun (WGS) entry which is preliminary data.</text>
</comment>
<gene>
    <name evidence="2" type="ORF">QRD43_16435</name>
</gene>
<feature type="chain" id="PRO_5047020609" evidence="1">
    <location>
        <begin position="23"/>
        <end position="284"/>
    </location>
</feature>
<dbReference type="Proteomes" id="UP001238603">
    <property type="component" value="Unassembled WGS sequence"/>
</dbReference>
<dbReference type="EMBL" id="JASVDS010000004">
    <property type="protein sequence ID" value="MDL5033503.1"/>
    <property type="molecule type" value="Genomic_DNA"/>
</dbReference>
<name>A0ABT7LKV5_9BURK</name>
<keyword evidence="1" id="KW-0732">Signal</keyword>
<protein>
    <submittedName>
        <fullName evidence="2">PEP-CTERM sorting domain-containing protein</fullName>
    </submittedName>
</protein>
<dbReference type="RefSeq" id="WP_285983575.1">
    <property type="nucleotide sequence ID" value="NZ_JASVDS010000004.1"/>
</dbReference>
<proteinExistence type="predicted"/>
<evidence type="ECO:0000256" key="1">
    <source>
        <dbReference type="SAM" id="SignalP"/>
    </source>
</evidence>
<sequence length="284" mass="29963">MKPTALALLSAALLLFAPMARAAPVATTAVPIPIPEEFVVAQQLHVDSSLDAIVMQLLGAGLFNGGAKLHYEGRYQVTESAPGVFSGGYLGMLTRSYLGEDWAIEYSSGMATDALLNKVWSLDSKGTWKKGPYKGKTFKDKGKIVEKTDNTADLDIEIETEGVTPKIKTAATGLKKVKGGGKLTVEGDFTVVGPAGETHEETVGIVLDQATKTFTSEVSSSVFRVGVVVLKNEGTFTVSDCAMSCFEGGTAFDITIAQVPEPATPLLLTAGVGGMLSLRRRRTA</sequence>
<dbReference type="InterPro" id="IPR013424">
    <property type="entry name" value="Ice-binding_C"/>
</dbReference>
<accession>A0ABT7LKV5</accession>
<dbReference type="NCBIfam" id="TIGR02595">
    <property type="entry name" value="PEP_CTERM"/>
    <property type="match status" value="1"/>
</dbReference>
<reference evidence="2 3" key="1">
    <citation type="submission" date="2023-06" db="EMBL/GenBank/DDBJ databases">
        <title>Pelomonas sp. APW6 16S ribosomal RNA gene genome sequencing and assembly.</title>
        <authorList>
            <person name="Woo H."/>
        </authorList>
    </citation>
    <scope>NUCLEOTIDE SEQUENCE [LARGE SCALE GENOMIC DNA]</scope>
    <source>
        <strain evidence="2 3">APW6</strain>
    </source>
</reference>
<keyword evidence="3" id="KW-1185">Reference proteome</keyword>
<organism evidence="2 3">
    <name type="scientific">Roseateles subflavus</name>
    <dbReference type="NCBI Taxonomy" id="3053353"/>
    <lineage>
        <taxon>Bacteria</taxon>
        <taxon>Pseudomonadati</taxon>
        <taxon>Pseudomonadota</taxon>
        <taxon>Betaproteobacteria</taxon>
        <taxon>Burkholderiales</taxon>
        <taxon>Sphaerotilaceae</taxon>
        <taxon>Roseateles</taxon>
    </lineage>
</organism>
<evidence type="ECO:0000313" key="3">
    <source>
        <dbReference type="Proteomes" id="UP001238603"/>
    </source>
</evidence>
<feature type="signal peptide" evidence="1">
    <location>
        <begin position="1"/>
        <end position="22"/>
    </location>
</feature>
<evidence type="ECO:0000313" key="2">
    <source>
        <dbReference type="EMBL" id="MDL5033503.1"/>
    </source>
</evidence>